<gene>
    <name evidence="1" type="ORF">G7B40_021745</name>
</gene>
<dbReference type="AlphaFoldDB" id="A0AAP5MAS9"/>
<dbReference type="Proteomes" id="UP000667802">
    <property type="component" value="Unassembled WGS sequence"/>
</dbReference>
<dbReference type="EMBL" id="JAALHA020000011">
    <property type="protein sequence ID" value="MDR9897167.1"/>
    <property type="molecule type" value="Genomic_DNA"/>
</dbReference>
<proteinExistence type="predicted"/>
<accession>A0AAP5MAS9</accession>
<sequence length="594" mass="67482">MVKDWGDFSSDMAAFSDKVNGYCIQTSLKKVPNRPWNLEFHETYASKLYSKIIFNVTYTLKKLPYSIPTSAQSVNDVFGNIPIGYTVMTEEKSSQSLSISDSNLSHSQIGGIAEGNLNVTQTNTVNNHHTTINLGQDQSQRTVPTAKSLTQLGPTAGFPCYADPEYAVMYNHARYRKFIYALECQLKLHLLMNVHILIPGGYFFDNPGLWNLITVSEGLKTVLLSSPHSLENNKTTLVIAKHEKTQGINDETELDAIFRTWFAGSDGKRINNPSCLRTAWIDRINNDQVDLVLSNLRQESKSITISNYANSLSLNALTEALPSISFMFEKASSIKTPSSRHTRFFEEVKSILDKDVDFEGRKELVNFLDQIENKKISRSEIQKFVPSAWNSIKNNLIAVRQSCYFDNYEGYGQISVLPNTGVNISNQKIIELWKELDIWLSISPVNDIKKWAVAIDKLSFEEILEIRKHQGFMASLRKLYLTYTLSKEEQLDAFLSILRDEWAPQLIDATQQVTKYRKREDRVIIKRSIKDISEKIPSILSDGASIISNNSISIPTYTRSQEIIRSIAHQILISLQRLELAKQSIIRCVRKPLD</sequence>
<keyword evidence="2" id="KW-1185">Reference proteome</keyword>
<organism evidence="1 2">
    <name type="scientific">Aetokthonos hydrillicola Thurmond2011</name>
    <dbReference type="NCBI Taxonomy" id="2712845"/>
    <lineage>
        <taxon>Bacteria</taxon>
        <taxon>Bacillati</taxon>
        <taxon>Cyanobacteriota</taxon>
        <taxon>Cyanophyceae</taxon>
        <taxon>Nostocales</taxon>
        <taxon>Hapalosiphonaceae</taxon>
        <taxon>Aetokthonos</taxon>
    </lineage>
</organism>
<protein>
    <submittedName>
        <fullName evidence="1">Uncharacterized protein</fullName>
    </submittedName>
</protein>
<comment type="caution">
    <text evidence="1">The sequence shown here is derived from an EMBL/GenBank/DDBJ whole genome shotgun (WGS) entry which is preliminary data.</text>
</comment>
<evidence type="ECO:0000313" key="1">
    <source>
        <dbReference type="EMBL" id="MDR9897167.1"/>
    </source>
</evidence>
<dbReference type="RefSeq" id="WP_208341463.1">
    <property type="nucleotide sequence ID" value="NZ_CAWQFN010000903.1"/>
</dbReference>
<evidence type="ECO:0000313" key="2">
    <source>
        <dbReference type="Proteomes" id="UP000667802"/>
    </source>
</evidence>
<name>A0AAP5MAS9_9CYAN</name>
<reference evidence="2" key="1">
    <citation type="journal article" date="2021" name="Science">
        <title>Hunting the eagle killer: A cyanobacterial neurotoxin causes vacuolar myelinopathy.</title>
        <authorList>
            <person name="Breinlinger S."/>
            <person name="Phillips T.J."/>
            <person name="Haram B.N."/>
            <person name="Mares J."/>
            <person name="Martinez Yerena J.A."/>
            <person name="Hrouzek P."/>
            <person name="Sobotka R."/>
            <person name="Henderson W.M."/>
            <person name="Schmieder P."/>
            <person name="Williams S.M."/>
            <person name="Lauderdale J.D."/>
            <person name="Wilde H.D."/>
            <person name="Gerrin W."/>
            <person name="Kust A."/>
            <person name="Washington J.W."/>
            <person name="Wagner C."/>
            <person name="Geier B."/>
            <person name="Liebeke M."/>
            <person name="Enke H."/>
            <person name="Niedermeyer T.H.J."/>
            <person name="Wilde S.B."/>
        </authorList>
    </citation>
    <scope>NUCLEOTIDE SEQUENCE [LARGE SCALE GENOMIC DNA]</scope>
    <source>
        <strain evidence="2">Thurmond2011</strain>
    </source>
</reference>